<dbReference type="Pfam" id="PF12937">
    <property type="entry name" value="F-box-like"/>
    <property type="match status" value="1"/>
</dbReference>
<comment type="caution">
    <text evidence="2">The sequence shown here is derived from an EMBL/GenBank/DDBJ whole genome shotgun (WGS) entry which is preliminary data.</text>
</comment>
<evidence type="ECO:0000259" key="1">
    <source>
        <dbReference type="Pfam" id="PF12937"/>
    </source>
</evidence>
<evidence type="ECO:0000313" key="3">
    <source>
        <dbReference type="Proteomes" id="UP000717328"/>
    </source>
</evidence>
<reference evidence="2" key="2">
    <citation type="submission" date="2021-10" db="EMBL/GenBank/DDBJ databases">
        <title>Phylogenomics reveals ancestral predisposition of the termite-cultivated fungus Termitomyces towards a domesticated lifestyle.</title>
        <authorList>
            <person name="Auxier B."/>
            <person name="Grum-Grzhimaylo A."/>
            <person name="Cardenas M.E."/>
            <person name="Lodge J.D."/>
            <person name="Laessoe T."/>
            <person name="Pedersen O."/>
            <person name="Smith M.E."/>
            <person name="Kuyper T.W."/>
            <person name="Franco-Molano E.A."/>
            <person name="Baroni T.J."/>
            <person name="Aanen D.K."/>
        </authorList>
    </citation>
    <scope>NUCLEOTIDE SEQUENCE</scope>
    <source>
        <strain evidence="2">D49</strain>
    </source>
</reference>
<dbReference type="InterPro" id="IPR032675">
    <property type="entry name" value="LRR_dom_sf"/>
</dbReference>
<name>A0A9P7K3V8_9AGAR</name>
<dbReference type="InterPro" id="IPR036047">
    <property type="entry name" value="F-box-like_dom_sf"/>
</dbReference>
<evidence type="ECO:0000313" key="2">
    <source>
        <dbReference type="EMBL" id="KAG5635325.1"/>
    </source>
</evidence>
<organism evidence="2 3">
    <name type="scientific">Sphagnurus paluster</name>
    <dbReference type="NCBI Taxonomy" id="117069"/>
    <lineage>
        <taxon>Eukaryota</taxon>
        <taxon>Fungi</taxon>
        <taxon>Dikarya</taxon>
        <taxon>Basidiomycota</taxon>
        <taxon>Agaricomycotina</taxon>
        <taxon>Agaricomycetes</taxon>
        <taxon>Agaricomycetidae</taxon>
        <taxon>Agaricales</taxon>
        <taxon>Tricholomatineae</taxon>
        <taxon>Lyophyllaceae</taxon>
        <taxon>Sphagnurus</taxon>
    </lineage>
</organism>
<dbReference type="Gene3D" id="3.80.10.10">
    <property type="entry name" value="Ribonuclease Inhibitor"/>
    <property type="match status" value="1"/>
</dbReference>
<reference evidence="2" key="1">
    <citation type="submission" date="2021-02" db="EMBL/GenBank/DDBJ databases">
        <authorList>
            <person name="Nieuwenhuis M."/>
            <person name="Van De Peppel L.J.J."/>
        </authorList>
    </citation>
    <scope>NUCLEOTIDE SEQUENCE</scope>
    <source>
        <strain evidence="2">D49</strain>
    </source>
</reference>
<accession>A0A9P7K3V8</accession>
<dbReference type="SUPFAM" id="SSF81383">
    <property type="entry name" value="F-box domain"/>
    <property type="match status" value="1"/>
</dbReference>
<dbReference type="Proteomes" id="UP000717328">
    <property type="component" value="Unassembled WGS sequence"/>
</dbReference>
<gene>
    <name evidence="2" type="ORF">H0H81_011719</name>
</gene>
<sequence>MKVPANTSNAQFEHENKTCKIFAPIRLLPLETLIEIFSYTVKPWSVPRIDQAPMSVSQVCSTWRQASFMCPVLWKTLKIDGLADHPDNFQSNILSWWFERANRSSLSFSLSQGLVGSNHKLTERILDALFPFSHRLAHLHLSVTSLNELDPFLSDNSGTRLPLLKKLDLGVRHDPVEIRTIGVFRSASALRDATLGIPSDILAISSYFAFPWGQLTRLTIVSPLTSSAFSWIIIQCEQLVYASLFVDVALSSGLEDPPSPLPVTLAHLSTLILKVDDCSDDSTLEDTLDRLVLPSLKKIQFSISDTESQFKFSKAIPSLEYTSLTCLVIVNGVSYPYELSHVLKLCNALEELAIENVRVFACELLETLLRCAYFLPSLTSFVFVFEDEDFDDELAEIFSELVQEWARDPARRQPLKAVTLYGCGVDDECAKEVFSDIRDMLVPWREADEEGSVAVSQSGMVLCTRAVTRPFDLAAALQNWFDVEGDI</sequence>
<keyword evidence="3" id="KW-1185">Reference proteome</keyword>
<dbReference type="AlphaFoldDB" id="A0A9P7K3V8"/>
<dbReference type="EMBL" id="JABCKI010006122">
    <property type="protein sequence ID" value="KAG5635325.1"/>
    <property type="molecule type" value="Genomic_DNA"/>
</dbReference>
<dbReference type="OrthoDB" id="2269034at2759"/>
<protein>
    <recommendedName>
        <fullName evidence="1">F-box domain-containing protein</fullName>
    </recommendedName>
</protein>
<feature type="domain" description="F-box" evidence="1">
    <location>
        <begin position="26"/>
        <end position="78"/>
    </location>
</feature>
<dbReference type="InterPro" id="IPR001810">
    <property type="entry name" value="F-box_dom"/>
</dbReference>
<proteinExistence type="predicted"/>